<gene>
    <name evidence="1" type="ORF">HPB49_007865</name>
</gene>
<reference evidence="1" key="1">
    <citation type="submission" date="2020-05" db="EMBL/GenBank/DDBJ databases">
        <title>Large-scale comparative analyses of tick genomes elucidate their genetic diversity and vector capacities.</title>
        <authorList>
            <person name="Jia N."/>
            <person name="Wang J."/>
            <person name="Shi W."/>
            <person name="Du L."/>
            <person name="Sun Y."/>
            <person name="Zhan W."/>
            <person name="Jiang J."/>
            <person name="Wang Q."/>
            <person name="Zhang B."/>
            <person name="Ji P."/>
            <person name="Sakyi L.B."/>
            <person name="Cui X."/>
            <person name="Yuan T."/>
            <person name="Jiang B."/>
            <person name="Yang W."/>
            <person name="Lam T.T.-Y."/>
            <person name="Chang Q."/>
            <person name="Ding S."/>
            <person name="Wang X."/>
            <person name="Zhu J."/>
            <person name="Ruan X."/>
            <person name="Zhao L."/>
            <person name="Wei J."/>
            <person name="Que T."/>
            <person name="Du C."/>
            <person name="Cheng J."/>
            <person name="Dai P."/>
            <person name="Han X."/>
            <person name="Huang E."/>
            <person name="Gao Y."/>
            <person name="Liu J."/>
            <person name="Shao H."/>
            <person name="Ye R."/>
            <person name="Li L."/>
            <person name="Wei W."/>
            <person name="Wang X."/>
            <person name="Wang C."/>
            <person name="Yang T."/>
            <person name="Huo Q."/>
            <person name="Li W."/>
            <person name="Guo W."/>
            <person name="Chen H."/>
            <person name="Zhou L."/>
            <person name="Ni X."/>
            <person name="Tian J."/>
            <person name="Zhou Y."/>
            <person name="Sheng Y."/>
            <person name="Liu T."/>
            <person name="Pan Y."/>
            <person name="Xia L."/>
            <person name="Li J."/>
            <person name="Zhao F."/>
            <person name="Cao W."/>
        </authorList>
    </citation>
    <scope>NUCLEOTIDE SEQUENCE</scope>
    <source>
        <strain evidence="1">Dsil-2018</strain>
    </source>
</reference>
<evidence type="ECO:0000313" key="1">
    <source>
        <dbReference type="EMBL" id="KAH7937101.1"/>
    </source>
</evidence>
<protein>
    <submittedName>
        <fullName evidence="1">Uncharacterized protein</fullName>
    </submittedName>
</protein>
<accession>A0ACB8C8A7</accession>
<name>A0ACB8C8A7_DERSI</name>
<organism evidence="1 2">
    <name type="scientific">Dermacentor silvarum</name>
    <name type="common">Tick</name>
    <dbReference type="NCBI Taxonomy" id="543639"/>
    <lineage>
        <taxon>Eukaryota</taxon>
        <taxon>Metazoa</taxon>
        <taxon>Ecdysozoa</taxon>
        <taxon>Arthropoda</taxon>
        <taxon>Chelicerata</taxon>
        <taxon>Arachnida</taxon>
        <taxon>Acari</taxon>
        <taxon>Parasitiformes</taxon>
        <taxon>Ixodida</taxon>
        <taxon>Ixodoidea</taxon>
        <taxon>Ixodidae</taxon>
        <taxon>Rhipicephalinae</taxon>
        <taxon>Dermacentor</taxon>
    </lineage>
</organism>
<sequence>MERTDAYLCIKGLPPSLARPTSILPLCKTRVKAFPPYPSTIKKPKYCPIFGELTRNPWCSKPTERDRPKHYWKLSLGIRSRSTSNTSPRGSTVPLFDRRCKCVSSSSKSDIGPMCAR</sequence>
<evidence type="ECO:0000313" key="2">
    <source>
        <dbReference type="Proteomes" id="UP000821865"/>
    </source>
</evidence>
<keyword evidence="2" id="KW-1185">Reference proteome</keyword>
<dbReference type="Proteomes" id="UP000821865">
    <property type="component" value="Chromosome 8"/>
</dbReference>
<proteinExistence type="predicted"/>
<dbReference type="EMBL" id="CM023477">
    <property type="protein sequence ID" value="KAH7937101.1"/>
    <property type="molecule type" value="Genomic_DNA"/>
</dbReference>
<comment type="caution">
    <text evidence="1">The sequence shown here is derived from an EMBL/GenBank/DDBJ whole genome shotgun (WGS) entry which is preliminary data.</text>
</comment>